<keyword evidence="3" id="KW-0479">Metal-binding</keyword>
<dbReference type="Pfam" id="PF16189">
    <property type="entry name" value="Creatinase_N_2"/>
    <property type="match status" value="1"/>
</dbReference>
<proteinExistence type="inferred from homology"/>
<feature type="compositionally biased region" description="Polar residues" evidence="6">
    <location>
        <begin position="153"/>
        <end position="183"/>
    </location>
</feature>
<feature type="domain" description="Peptidase M24 C-terminal" evidence="9">
    <location>
        <begin position="743"/>
        <end position="802"/>
    </location>
</feature>
<dbReference type="InterPro" id="IPR032416">
    <property type="entry name" value="Peptidase_M24_C"/>
</dbReference>
<dbReference type="InterPro" id="IPR000994">
    <property type="entry name" value="Pept_M24"/>
</dbReference>
<dbReference type="OrthoDB" id="9995434at2759"/>
<dbReference type="SUPFAM" id="SSF53092">
    <property type="entry name" value="Creatinase/prolidase N-terminal domain"/>
    <property type="match status" value="1"/>
</dbReference>
<feature type="domain" description="Creatinase N-terminal" evidence="8">
    <location>
        <begin position="224"/>
        <end position="347"/>
    </location>
</feature>
<sequence>MCFPFSGKNGGNGKPKAPKAPKQRRRLSWSDMSDIAYDEYGGQAESITFHSDSEKYDEVPDIFPQPIKGSPKLARGNSMTGTKKSGVSGKWGWGKKDKDGKDSNNGKDKEKEIMMMDQARFTAEPVSQYSQNDYDDDEPIQHSRHDTPHRSNSRSTQASRFTSRTQDSQRTVTSHRSNSSRSTVPKPRPPLMPHDSTSTLVGSAFERKINDIEPIREKPDTTDRLHELRKLMDKDNLDYYIVPSEDAHGSEYVAFSDKRREYVSGFTGTAGQAIVTRNNAYLITDSRYWLQAVDQIDDNWQLIQAGAPGEPKDWIEWLLGRVRSSRIGLDARMISHEKATLLTSKLNSLDSKLVYPPQNLVDLVWKEKPDKSKASIYIQGIEYTGKDANFKIGKVREWIKLQPPAMSPYTKREPTARDMHVGTLITALPQIAYLLNLRGADIPYNPLFHAYLYVGLDRCVLFIENNKIVDEVSDYLRSINVERRDYTDLWKFLRGREFAVSPDTPRGEAGRVIISPQTSYAISLMLTHNRYTIAPSQVEHMMALKNAVEIDCMRRAYLRDGVSFVRFIAWLDSKLAQGYDISEYEAASRLTEFRRKSKNFMGLAYENISATGSNAALPHYVAKKSTAKMIDRSTPYLNDSGGQYRDGTCDTTRTVHFGRPTPEQCEAFTRVLQGHHGTGHGVGSFLTVHEGPHGFSSQVPLAPGHVVTNEPGFYSKGEWGMRIESALVVQRVTTKGKFNGDIWLGFERLTCVPIQTKMVKESMLTKEEKLWLKDHNQRCYERLAPLLKDDDRALKWLKRECERKIGLAAAPGGVAIEWS</sequence>
<dbReference type="Gene3D" id="3.90.230.10">
    <property type="entry name" value="Creatinase/methionine aminopeptidase superfamily"/>
    <property type="match status" value="2"/>
</dbReference>
<feature type="compositionally biased region" description="Basic and acidic residues" evidence="6">
    <location>
        <begin position="139"/>
        <end position="149"/>
    </location>
</feature>
<feature type="compositionally biased region" description="Basic residues" evidence="6">
    <location>
        <begin position="16"/>
        <end position="27"/>
    </location>
</feature>
<evidence type="ECO:0000256" key="6">
    <source>
        <dbReference type="SAM" id="MobiDB-lite"/>
    </source>
</evidence>
<feature type="compositionally biased region" description="Basic and acidic residues" evidence="6">
    <location>
        <begin position="94"/>
        <end position="114"/>
    </location>
</feature>
<dbReference type="Gene3D" id="3.40.350.10">
    <property type="entry name" value="Creatinase/prolidase N-terminal domain"/>
    <property type="match status" value="2"/>
</dbReference>
<dbReference type="EMBL" id="ML210195">
    <property type="protein sequence ID" value="TFK24757.1"/>
    <property type="molecule type" value="Genomic_DNA"/>
</dbReference>
<evidence type="ECO:0000313" key="11">
    <source>
        <dbReference type="Proteomes" id="UP000307440"/>
    </source>
</evidence>
<feature type="region of interest" description="Disordered" evidence="6">
    <location>
        <begin position="48"/>
        <end position="204"/>
    </location>
</feature>
<evidence type="ECO:0000256" key="5">
    <source>
        <dbReference type="ARBA" id="ARBA00023211"/>
    </source>
</evidence>
<dbReference type="SUPFAM" id="SSF55920">
    <property type="entry name" value="Creatinase/aminopeptidase"/>
    <property type="match status" value="1"/>
</dbReference>
<dbReference type="InterPro" id="IPR050422">
    <property type="entry name" value="X-Pro_aminopeptidase_P"/>
</dbReference>
<dbReference type="FunFam" id="3.40.350.10:FF:000003">
    <property type="entry name" value="Xaa-pro aminopeptidase P"/>
    <property type="match status" value="1"/>
</dbReference>
<dbReference type="PANTHER" id="PTHR43763">
    <property type="entry name" value="XAA-PRO AMINOPEPTIDASE 1"/>
    <property type="match status" value="1"/>
</dbReference>
<keyword evidence="10" id="KW-0031">Aminopeptidase</keyword>
<evidence type="ECO:0000256" key="4">
    <source>
        <dbReference type="ARBA" id="ARBA00022801"/>
    </source>
</evidence>
<dbReference type="STRING" id="230819.A0A5C3KWP1"/>
<accession>A0A5C3KWP1</accession>
<evidence type="ECO:0000259" key="7">
    <source>
        <dbReference type="Pfam" id="PF00557"/>
    </source>
</evidence>
<feature type="compositionally biased region" description="Low complexity" evidence="6">
    <location>
        <begin position="80"/>
        <end position="90"/>
    </location>
</feature>
<comment type="similarity">
    <text evidence="2">Belongs to the peptidase M24B family.</text>
</comment>
<dbReference type="InterPro" id="IPR029149">
    <property type="entry name" value="Creatin/AminoP/Spt16_N"/>
</dbReference>
<organism evidence="10 11">
    <name type="scientific">Coprinopsis marcescibilis</name>
    <name type="common">Agaric fungus</name>
    <name type="synonym">Psathyrella marcescibilis</name>
    <dbReference type="NCBI Taxonomy" id="230819"/>
    <lineage>
        <taxon>Eukaryota</taxon>
        <taxon>Fungi</taxon>
        <taxon>Dikarya</taxon>
        <taxon>Basidiomycota</taxon>
        <taxon>Agaricomycotina</taxon>
        <taxon>Agaricomycetes</taxon>
        <taxon>Agaricomycetidae</taxon>
        <taxon>Agaricales</taxon>
        <taxon>Agaricineae</taxon>
        <taxon>Psathyrellaceae</taxon>
        <taxon>Coprinopsis</taxon>
    </lineage>
</organism>
<dbReference type="InterPro" id="IPR000587">
    <property type="entry name" value="Creatinase_N"/>
</dbReference>
<dbReference type="InterPro" id="IPR036005">
    <property type="entry name" value="Creatinase/aminopeptidase-like"/>
</dbReference>
<dbReference type="Pfam" id="PF01321">
    <property type="entry name" value="Creatinase_N"/>
    <property type="match status" value="1"/>
</dbReference>
<protein>
    <submittedName>
        <fullName evidence="10">Aminopeptidase-P</fullName>
    </submittedName>
</protein>
<evidence type="ECO:0000256" key="3">
    <source>
        <dbReference type="ARBA" id="ARBA00022723"/>
    </source>
</evidence>
<evidence type="ECO:0000259" key="9">
    <source>
        <dbReference type="Pfam" id="PF16188"/>
    </source>
</evidence>
<evidence type="ECO:0000259" key="8">
    <source>
        <dbReference type="Pfam" id="PF01321"/>
    </source>
</evidence>
<keyword evidence="5" id="KW-0464">Manganese</keyword>
<evidence type="ECO:0000256" key="2">
    <source>
        <dbReference type="ARBA" id="ARBA00008766"/>
    </source>
</evidence>
<dbReference type="Proteomes" id="UP000307440">
    <property type="component" value="Unassembled WGS sequence"/>
</dbReference>
<keyword evidence="11" id="KW-1185">Reference proteome</keyword>
<evidence type="ECO:0000256" key="1">
    <source>
        <dbReference type="ARBA" id="ARBA00001936"/>
    </source>
</evidence>
<comment type="cofactor">
    <cofactor evidence="1">
        <name>Mn(2+)</name>
        <dbReference type="ChEBI" id="CHEBI:29035"/>
    </cofactor>
</comment>
<dbReference type="PANTHER" id="PTHR43763:SF17">
    <property type="entry name" value="AMINOPEPTIDASE P, CYTOPLASMIC-RELATED"/>
    <property type="match status" value="1"/>
</dbReference>
<dbReference type="Pfam" id="PF16188">
    <property type="entry name" value="Peptidase_M24_C"/>
    <property type="match status" value="1"/>
</dbReference>
<gene>
    <name evidence="10" type="ORF">FA15DRAFT_591896</name>
</gene>
<reference evidence="10 11" key="1">
    <citation type="journal article" date="2019" name="Nat. Ecol. Evol.">
        <title>Megaphylogeny resolves global patterns of mushroom evolution.</title>
        <authorList>
            <person name="Varga T."/>
            <person name="Krizsan K."/>
            <person name="Foldi C."/>
            <person name="Dima B."/>
            <person name="Sanchez-Garcia M."/>
            <person name="Sanchez-Ramirez S."/>
            <person name="Szollosi G.J."/>
            <person name="Szarkandi J.G."/>
            <person name="Papp V."/>
            <person name="Albert L."/>
            <person name="Andreopoulos W."/>
            <person name="Angelini C."/>
            <person name="Antonin V."/>
            <person name="Barry K.W."/>
            <person name="Bougher N.L."/>
            <person name="Buchanan P."/>
            <person name="Buyck B."/>
            <person name="Bense V."/>
            <person name="Catcheside P."/>
            <person name="Chovatia M."/>
            <person name="Cooper J."/>
            <person name="Damon W."/>
            <person name="Desjardin D."/>
            <person name="Finy P."/>
            <person name="Geml J."/>
            <person name="Haridas S."/>
            <person name="Hughes K."/>
            <person name="Justo A."/>
            <person name="Karasinski D."/>
            <person name="Kautmanova I."/>
            <person name="Kiss B."/>
            <person name="Kocsube S."/>
            <person name="Kotiranta H."/>
            <person name="LaButti K.M."/>
            <person name="Lechner B.E."/>
            <person name="Liimatainen K."/>
            <person name="Lipzen A."/>
            <person name="Lukacs Z."/>
            <person name="Mihaltcheva S."/>
            <person name="Morgado L.N."/>
            <person name="Niskanen T."/>
            <person name="Noordeloos M.E."/>
            <person name="Ohm R.A."/>
            <person name="Ortiz-Santana B."/>
            <person name="Ovrebo C."/>
            <person name="Racz N."/>
            <person name="Riley R."/>
            <person name="Savchenko A."/>
            <person name="Shiryaev A."/>
            <person name="Soop K."/>
            <person name="Spirin V."/>
            <person name="Szebenyi C."/>
            <person name="Tomsovsky M."/>
            <person name="Tulloss R.E."/>
            <person name="Uehling J."/>
            <person name="Grigoriev I.V."/>
            <person name="Vagvolgyi C."/>
            <person name="Papp T."/>
            <person name="Martin F.M."/>
            <person name="Miettinen O."/>
            <person name="Hibbett D.S."/>
            <person name="Nagy L.G."/>
        </authorList>
    </citation>
    <scope>NUCLEOTIDE SEQUENCE [LARGE SCALE GENOMIC DNA]</scope>
    <source>
        <strain evidence="10 11">CBS 121175</strain>
    </source>
</reference>
<feature type="domain" description="Peptidase M24" evidence="7">
    <location>
        <begin position="551"/>
        <end position="675"/>
    </location>
</feature>
<evidence type="ECO:0000313" key="10">
    <source>
        <dbReference type="EMBL" id="TFK24757.1"/>
    </source>
</evidence>
<feature type="region of interest" description="Disordered" evidence="6">
    <location>
        <begin position="1"/>
        <end position="27"/>
    </location>
</feature>
<dbReference type="Pfam" id="PF00557">
    <property type="entry name" value="Peptidase_M24"/>
    <property type="match status" value="2"/>
</dbReference>
<keyword evidence="10" id="KW-0645">Protease</keyword>
<name>A0A5C3KWP1_COPMA</name>
<keyword evidence="4" id="KW-0378">Hydrolase</keyword>
<dbReference type="GO" id="GO:0046872">
    <property type="term" value="F:metal ion binding"/>
    <property type="evidence" value="ECO:0007669"/>
    <property type="project" value="UniProtKB-KW"/>
</dbReference>
<dbReference type="GO" id="GO:0004177">
    <property type="term" value="F:aminopeptidase activity"/>
    <property type="evidence" value="ECO:0007669"/>
    <property type="project" value="UniProtKB-KW"/>
</dbReference>
<feature type="domain" description="Peptidase M24" evidence="7">
    <location>
        <begin position="676"/>
        <end position="730"/>
    </location>
</feature>
<dbReference type="AlphaFoldDB" id="A0A5C3KWP1"/>